<sequence length="117" mass="13583">MPKDDVETRLNDEKQKVLTELQAVFGPDVDYDIMPDEAPSWLNIMTVLLGVLGALTCVSVIHLGITRIRQRHKQRRRDSKEDNPNFWATGIQGMGRQHTTEMQRVPPHMINPDRFYR</sequence>
<organism evidence="3 4">
    <name type="scientific">Alosa alosa</name>
    <name type="common">allis shad</name>
    <dbReference type="NCBI Taxonomy" id="278164"/>
    <lineage>
        <taxon>Eukaryota</taxon>
        <taxon>Metazoa</taxon>
        <taxon>Chordata</taxon>
        <taxon>Craniata</taxon>
        <taxon>Vertebrata</taxon>
        <taxon>Euteleostomi</taxon>
        <taxon>Actinopterygii</taxon>
        <taxon>Neopterygii</taxon>
        <taxon>Teleostei</taxon>
        <taxon>Clupei</taxon>
        <taxon>Clupeiformes</taxon>
        <taxon>Clupeoidei</taxon>
        <taxon>Clupeidae</taxon>
        <taxon>Alosa</taxon>
    </lineage>
</organism>
<keyword evidence="2" id="KW-0812">Transmembrane</keyword>
<keyword evidence="2" id="KW-0472">Membrane</keyword>
<proteinExistence type="predicted"/>
<evidence type="ECO:0000313" key="3">
    <source>
        <dbReference type="EMBL" id="KAG5278387.1"/>
    </source>
</evidence>
<evidence type="ECO:0000256" key="2">
    <source>
        <dbReference type="SAM" id="Phobius"/>
    </source>
</evidence>
<evidence type="ECO:0000256" key="1">
    <source>
        <dbReference type="SAM" id="MobiDB-lite"/>
    </source>
</evidence>
<dbReference type="AlphaFoldDB" id="A0AAV6GWX6"/>
<reference evidence="3" key="1">
    <citation type="submission" date="2020-10" db="EMBL/GenBank/DDBJ databases">
        <title>Chromosome-scale genome assembly of the Allis shad, Alosa alosa.</title>
        <authorList>
            <person name="Margot Z."/>
            <person name="Christophe K."/>
            <person name="Cabau C."/>
            <person name="Louis A."/>
            <person name="Berthelot C."/>
            <person name="Parey E."/>
            <person name="Roest Crollius H."/>
            <person name="Montfort J."/>
            <person name="Robinson-Rechavi M."/>
            <person name="Bucao C."/>
            <person name="Bouchez O."/>
            <person name="Gislard M."/>
            <person name="Lluch J."/>
            <person name="Milhes M."/>
            <person name="Lampietro C."/>
            <person name="Lopez Roques C."/>
            <person name="Donnadieu C."/>
            <person name="Braasch I."/>
            <person name="Desvignes T."/>
            <person name="Postlethwait J."/>
            <person name="Bobe J."/>
            <person name="Guiguen Y."/>
        </authorList>
    </citation>
    <scope>NUCLEOTIDE SEQUENCE</scope>
    <source>
        <strain evidence="3">M-15738</strain>
        <tissue evidence="3">Blood</tissue>
    </source>
</reference>
<keyword evidence="4" id="KW-1185">Reference proteome</keyword>
<protein>
    <submittedName>
        <fullName evidence="3">Uncharacterized protein</fullName>
    </submittedName>
</protein>
<evidence type="ECO:0000313" key="4">
    <source>
        <dbReference type="Proteomes" id="UP000823561"/>
    </source>
</evidence>
<dbReference type="EMBL" id="JADWDJ010000007">
    <property type="protein sequence ID" value="KAG5278387.1"/>
    <property type="molecule type" value="Genomic_DNA"/>
</dbReference>
<comment type="caution">
    <text evidence="3">The sequence shown here is derived from an EMBL/GenBank/DDBJ whole genome shotgun (WGS) entry which is preliminary data.</text>
</comment>
<feature type="region of interest" description="Disordered" evidence="1">
    <location>
        <begin position="70"/>
        <end position="97"/>
    </location>
</feature>
<gene>
    <name evidence="3" type="ORF">AALO_G00098430</name>
</gene>
<dbReference type="Proteomes" id="UP000823561">
    <property type="component" value="Chromosome 7"/>
</dbReference>
<accession>A0AAV6GWX6</accession>
<feature type="transmembrane region" description="Helical" evidence="2">
    <location>
        <begin position="41"/>
        <end position="65"/>
    </location>
</feature>
<keyword evidence="2" id="KW-1133">Transmembrane helix</keyword>
<name>A0AAV6GWX6_9TELE</name>